<sequence length="290" mass="33632">MTHAPSKYADFEVLRERAAALRRAGLSRRQIRDRLHVDNNDILNRLLEGEPPPEWTKRPNAKDDLRERARELRLQGWTYDRIQVELGCSKSSISLWVRDLPRPERRDPSEQAKLAARKRWEHEPAVRDEERQRTKAAAASEIGSMTGRELFVTGVALYWAEGAKDKPYARREKLQFVNSDPGVIRIYLAWLDLLGVERERLRYRLMIHETGDVEGTQQYWADLIGVDVSVFQRTTIKKHNPKTVRKNVGENYRGCLVVTVLQGAELYRRIEGWWYGIVGAASATDKKNRT</sequence>
<dbReference type="AlphaFoldDB" id="A0A101T910"/>
<evidence type="ECO:0000313" key="2">
    <source>
        <dbReference type="EMBL" id="KUN87880.1"/>
    </source>
</evidence>
<feature type="region of interest" description="Disordered" evidence="1">
    <location>
        <begin position="103"/>
        <end position="125"/>
    </location>
</feature>
<reference evidence="2 3" key="1">
    <citation type="submission" date="2015-10" db="EMBL/GenBank/DDBJ databases">
        <title>Draft genome sequence of Streptomyces bungoensis DSM 41781, type strain for the species Streptomyces bungoensis.</title>
        <authorList>
            <person name="Ruckert C."/>
            <person name="Winkler A."/>
            <person name="Kalinowski J."/>
            <person name="Kampfer P."/>
            <person name="Glaeser S."/>
        </authorList>
    </citation>
    <scope>NUCLEOTIDE SEQUENCE [LARGE SCALE GENOMIC DNA]</scope>
    <source>
        <strain evidence="2 3">DSM 41781</strain>
    </source>
</reference>
<dbReference type="EMBL" id="LMWX01000013">
    <property type="protein sequence ID" value="KUN87880.1"/>
    <property type="molecule type" value="Genomic_DNA"/>
</dbReference>
<protein>
    <recommendedName>
        <fullName evidence="4">Resolvase</fullName>
    </recommendedName>
</protein>
<dbReference type="OrthoDB" id="3512717at2"/>
<proteinExistence type="predicted"/>
<dbReference type="STRING" id="285568.AQJ66_09705"/>
<comment type="caution">
    <text evidence="2">The sequence shown here is derived from an EMBL/GenBank/DDBJ whole genome shotgun (WGS) entry which is preliminary data.</text>
</comment>
<name>A0A101T910_9ACTN</name>
<evidence type="ECO:0000256" key="1">
    <source>
        <dbReference type="SAM" id="MobiDB-lite"/>
    </source>
</evidence>
<evidence type="ECO:0008006" key="4">
    <source>
        <dbReference type="Google" id="ProtNLM"/>
    </source>
</evidence>
<organism evidence="2 3">
    <name type="scientific">Streptomyces bungoensis</name>
    <dbReference type="NCBI Taxonomy" id="285568"/>
    <lineage>
        <taxon>Bacteria</taxon>
        <taxon>Bacillati</taxon>
        <taxon>Actinomycetota</taxon>
        <taxon>Actinomycetes</taxon>
        <taxon>Kitasatosporales</taxon>
        <taxon>Streptomycetaceae</taxon>
        <taxon>Streptomyces</taxon>
    </lineage>
</organism>
<keyword evidence="3" id="KW-1185">Reference proteome</keyword>
<dbReference type="RefSeq" id="WP_061919147.1">
    <property type="nucleotide sequence ID" value="NZ_KQ948853.1"/>
</dbReference>
<evidence type="ECO:0000313" key="3">
    <source>
        <dbReference type="Proteomes" id="UP000053024"/>
    </source>
</evidence>
<dbReference type="Proteomes" id="UP000053024">
    <property type="component" value="Unassembled WGS sequence"/>
</dbReference>
<accession>A0A101T910</accession>
<gene>
    <name evidence="2" type="ORF">AQJ66_09705</name>
</gene>